<accession>E9GHW3</accession>
<reference evidence="3 4" key="1">
    <citation type="journal article" date="2011" name="Science">
        <title>The ecoresponsive genome of Daphnia pulex.</title>
        <authorList>
            <person name="Colbourne J.K."/>
            <person name="Pfrender M.E."/>
            <person name="Gilbert D."/>
            <person name="Thomas W.K."/>
            <person name="Tucker A."/>
            <person name="Oakley T.H."/>
            <person name="Tokishita S."/>
            <person name="Aerts A."/>
            <person name="Arnold G.J."/>
            <person name="Basu M.K."/>
            <person name="Bauer D.J."/>
            <person name="Caceres C.E."/>
            <person name="Carmel L."/>
            <person name="Casola C."/>
            <person name="Choi J.H."/>
            <person name="Detter J.C."/>
            <person name="Dong Q."/>
            <person name="Dusheyko S."/>
            <person name="Eads B.D."/>
            <person name="Frohlich T."/>
            <person name="Geiler-Samerotte K.A."/>
            <person name="Gerlach D."/>
            <person name="Hatcher P."/>
            <person name="Jogdeo S."/>
            <person name="Krijgsveld J."/>
            <person name="Kriventseva E.V."/>
            <person name="Kultz D."/>
            <person name="Laforsch C."/>
            <person name="Lindquist E."/>
            <person name="Lopez J."/>
            <person name="Manak J.R."/>
            <person name="Muller J."/>
            <person name="Pangilinan J."/>
            <person name="Patwardhan R.P."/>
            <person name="Pitluck S."/>
            <person name="Pritham E.J."/>
            <person name="Rechtsteiner A."/>
            <person name="Rho M."/>
            <person name="Rogozin I.B."/>
            <person name="Sakarya O."/>
            <person name="Salamov A."/>
            <person name="Schaack S."/>
            <person name="Shapiro H."/>
            <person name="Shiga Y."/>
            <person name="Skalitzky C."/>
            <person name="Smith Z."/>
            <person name="Souvorov A."/>
            <person name="Sung W."/>
            <person name="Tang Z."/>
            <person name="Tsuchiya D."/>
            <person name="Tu H."/>
            <person name="Vos H."/>
            <person name="Wang M."/>
            <person name="Wolf Y.I."/>
            <person name="Yamagata H."/>
            <person name="Yamada T."/>
            <person name="Ye Y."/>
            <person name="Shaw J.R."/>
            <person name="Andrews J."/>
            <person name="Crease T.J."/>
            <person name="Tang H."/>
            <person name="Lucas S.M."/>
            <person name="Robertson H.M."/>
            <person name="Bork P."/>
            <person name="Koonin E.V."/>
            <person name="Zdobnov E.M."/>
            <person name="Grigoriev I.V."/>
            <person name="Lynch M."/>
            <person name="Boore J.L."/>
        </authorList>
    </citation>
    <scope>NUCLEOTIDE SEQUENCE [LARGE SCALE GENOMIC DNA]</scope>
</reference>
<evidence type="ECO:0000313" key="3">
    <source>
        <dbReference type="EMBL" id="EFX80906.1"/>
    </source>
</evidence>
<gene>
    <name evidence="3" type="ORF">DAPPUDRAFT_243004</name>
</gene>
<dbReference type="OrthoDB" id="6331650at2759"/>
<evidence type="ECO:0000313" key="4">
    <source>
        <dbReference type="Proteomes" id="UP000000305"/>
    </source>
</evidence>
<feature type="compositionally biased region" description="Low complexity" evidence="1">
    <location>
        <begin position="229"/>
        <end position="293"/>
    </location>
</feature>
<dbReference type="OMA" id="WECINSS"/>
<proteinExistence type="predicted"/>
<protein>
    <submittedName>
        <fullName evidence="3">Uncharacterized protein</fullName>
    </submittedName>
</protein>
<sequence>MDYFRFSTHLDGPAAGGIISLLLIASIISQPVVISARSQVNVMPYASGRAGPFETCVNVTSGEEGRCMFAMDCFRARGRHVGICTKGFYFGSCCTLPTYSSSTADPPLIIRPPSAVSSSPVKEPLPPTADNLLPRVPIGVLESNDIDGPEAGRPPFDPLDLSYWPDLLADIYALKPQQPMTLPKFPYSTFHAPSISSSSSSHGNAASSSTVSPVVVSPGSIGPAAVNATTPSNSIPPTTTPSSTVMTTVTTATTTKTTTTLKTPSSSSSPSTTTTSVPTTTTTTTTSSSTFSC</sequence>
<dbReference type="AlphaFoldDB" id="E9GHW3"/>
<dbReference type="EMBL" id="GL732545">
    <property type="protein sequence ID" value="EFX80906.1"/>
    <property type="molecule type" value="Genomic_DNA"/>
</dbReference>
<keyword evidence="2" id="KW-0812">Transmembrane</keyword>
<dbReference type="HOGENOM" id="CLU_950793_0_0_1"/>
<keyword evidence="2" id="KW-1133">Transmembrane helix</keyword>
<keyword evidence="2" id="KW-0472">Membrane</keyword>
<organism evidence="3 4">
    <name type="scientific">Daphnia pulex</name>
    <name type="common">Water flea</name>
    <dbReference type="NCBI Taxonomy" id="6669"/>
    <lineage>
        <taxon>Eukaryota</taxon>
        <taxon>Metazoa</taxon>
        <taxon>Ecdysozoa</taxon>
        <taxon>Arthropoda</taxon>
        <taxon>Crustacea</taxon>
        <taxon>Branchiopoda</taxon>
        <taxon>Diplostraca</taxon>
        <taxon>Cladocera</taxon>
        <taxon>Anomopoda</taxon>
        <taxon>Daphniidae</taxon>
        <taxon>Daphnia</taxon>
    </lineage>
</organism>
<keyword evidence="4" id="KW-1185">Reference proteome</keyword>
<dbReference type="Proteomes" id="UP000000305">
    <property type="component" value="Unassembled WGS sequence"/>
</dbReference>
<feature type="region of interest" description="Disordered" evidence="1">
    <location>
        <begin position="196"/>
        <end position="215"/>
    </location>
</feature>
<evidence type="ECO:0000256" key="1">
    <source>
        <dbReference type="SAM" id="MobiDB-lite"/>
    </source>
</evidence>
<dbReference type="InParanoid" id="E9GHW3"/>
<evidence type="ECO:0000256" key="2">
    <source>
        <dbReference type="SAM" id="Phobius"/>
    </source>
</evidence>
<name>E9GHW3_DAPPU</name>
<dbReference type="KEGG" id="dpx:DAPPUDRAFT_243004"/>
<feature type="transmembrane region" description="Helical" evidence="2">
    <location>
        <begin position="12"/>
        <end position="34"/>
    </location>
</feature>
<feature type="region of interest" description="Disordered" evidence="1">
    <location>
        <begin position="226"/>
        <end position="293"/>
    </location>
</feature>